<accession>A0A1A5YQ71</accession>
<gene>
    <name evidence="1" type="ORF">A7K91_08460</name>
</gene>
<dbReference type="OrthoDB" id="2111939at2"/>
<dbReference type="Proteomes" id="UP000092024">
    <property type="component" value="Unassembled WGS sequence"/>
</dbReference>
<proteinExistence type="predicted"/>
<evidence type="ECO:0000313" key="2">
    <source>
        <dbReference type="Proteomes" id="UP000092024"/>
    </source>
</evidence>
<name>A0A1A5YQ71_9BACL</name>
<organism evidence="1 2">
    <name type="scientific">Paenibacillus oryzae</name>
    <dbReference type="NCBI Taxonomy" id="1844972"/>
    <lineage>
        <taxon>Bacteria</taxon>
        <taxon>Bacillati</taxon>
        <taxon>Bacillota</taxon>
        <taxon>Bacilli</taxon>
        <taxon>Bacillales</taxon>
        <taxon>Paenibacillaceae</taxon>
        <taxon>Paenibacillus</taxon>
    </lineage>
</organism>
<dbReference type="RefSeq" id="WP_068680091.1">
    <property type="nucleotide sequence ID" value="NZ_LYPA01000031.1"/>
</dbReference>
<sequence>MFGNQDIVSPVSQPFIWAAEYLNGSCLPEFDYKTLEENDYYRIDRKNLLRFGLVGNGSSMYFEVYGGIFKILGQMLEVSYVTNEKSYQLTGRAMMYNDIITYKDAEFLFNPRVQGSGQSAVTQFNFGYKTQFTIDGVDFRFKAICQIPLNRMARLDLTVTASRDLNGRLEIKRNGRSVDTIEAPLKKNTSGNIAWELR</sequence>
<evidence type="ECO:0000313" key="1">
    <source>
        <dbReference type="EMBL" id="OBR67757.1"/>
    </source>
</evidence>
<comment type="caution">
    <text evidence="1">The sequence shown here is derived from an EMBL/GenBank/DDBJ whole genome shotgun (WGS) entry which is preliminary data.</text>
</comment>
<dbReference type="STRING" id="1844972.A7K91_08460"/>
<protein>
    <submittedName>
        <fullName evidence="1">Uncharacterized protein</fullName>
    </submittedName>
</protein>
<reference evidence="1 2" key="1">
    <citation type="submission" date="2016-05" db="EMBL/GenBank/DDBJ databases">
        <title>Paenibacillus oryzae. sp. nov., isolated from the rice root.</title>
        <authorList>
            <person name="Zhang J."/>
            <person name="Zhang X."/>
        </authorList>
    </citation>
    <scope>NUCLEOTIDE SEQUENCE [LARGE SCALE GENOMIC DNA]</scope>
    <source>
        <strain evidence="1 2">1DrF-4</strain>
    </source>
</reference>
<keyword evidence="2" id="KW-1185">Reference proteome</keyword>
<dbReference type="AlphaFoldDB" id="A0A1A5YQ71"/>
<dbReference type="EMBL" id="LYPA01000031">
    <property type="protein sequence ID" value="OBR67757.1"/>
    <property type="molecule type" value="Genomic_DNA"/>
</dbReference>